<dbReference type="SUPFAM" id="SSF48452">
    <property type="entry name" value="TPR-like"/>
    <property type="match status" value="1"/>
</dbReference>
<evidence type="ECO:0000256" key="1">
    <source>
        <dbReference type="PROSITE-ProRule" id="PRU00339"/>
    </source>
</evidence>
<dbReference type="InterPro" id="IPR011990">
    <property type="entry name" value="TPR-like_helical_dom_sf"/>
</dbReference>
<dbReference type="OrthoDB" id="1287940at2"/>
<reference evidence="3" key="1">
    <citation type="submission" date="2016-10" db="EMBL/GenBank/DDBJ databases">
        <authorList>
            <person name="Varghese N."/>
            <person name="Submissions S."/>
        </authorList>
    </citation>
    <scope>NUCLEOTIDE SEQUENCE [LARGE SCALE GENOMIC DNA]</scope>
    <source>
        <strain evidence="3">DSM 15719</strain>
    </source>
</reference>
<dbReference type="AlphaFoldDB" id="A0A1H9HWZ6"/>
<sequence>MRIIHKIDDFLHTIFPNIKDENNIINILESFYSYGSHKPKVKIENGFVIVDIDITKIASQENDFKKVITFCENGKFAEAKPLLQSLVKQNPTNSECHRIIGQIHSDEGDQDEAINSLIDALRWDSKNAYALVMMGNIFAKFKNDIETAMKYYDQALIAKPDDNITINNIGANLLQQNKFGEAKKYFHKALSLDKKYPNTHYALALIADKEGDLDLSFNSFIQTAKCSNKNDFFYKKGIEGAYQVANKIFEENNGEKVFKKYRVYLEEKGGVEIDLIKDVSIPTPAKIEFAENYDREKHIIKFKDTVPAYEHLIMHELVHLDFVLDAKKEENNLLFTSTQQHKNLFLKSIEPSLSKLKQRGISNEGIDTYGSSLFDGVNSQIFNAPIDLFIENNLYNKFTDLRPYQFVSLLNLVQDGLKAVTDEKVLELTPKDVVSKTKIYNLVGAFQIKDLFAIDFISEYNATKIELDTANKFYQEYQEYKEDRKPAEEYELVQHWAEDLKLSEYFELIGENQYRKRSNIDDFIDDLEKDPFGTDEKDPIKEKKMEAFLENQKEIGLNMAVVMFMVGAQEFFEGKSKEDIKTIAFEIAMQGTQGYDPNVKNYKLSVIPNKTFSGYQMLAYYYVSWAIAIPEMLSQLQLPFDNEYKLALTMYRAK</sequence>
<dbReference type="EMBL" id="FOFZ01000003">
    <property type="protein sequence ID" value="SEQ66752.1"/>
    <property type="molecule type" value="Genomic_DNA"/>
</dbReference>
<keyword evidence="1" id="KW-0802">TPR repeat</keyword>
<dbReference type="SMART" id="SM00028">
    <property type="entry name" value="TPR"/>
    <property type="match status" value="4"/>
</dbReference>
<protein>
    <submittedName>
        <fullName evidence="2">Tetratricopeptide repeat-containing protein</fullName>
    </submittedName>
</protein>
<dbReference type="Gene3D" id="1.25.40.10">
    <property type="entry name" value="Tetratricopeptide repeat domain"/>
    <property type="match status" value="1"/>
</dbReference>
<dbReference type="PANTHER" id="PTHR12558:SF13">
    <property type="entry name" value="CELL DIVISION CYCLE PROTEIN 27 HOMOLOG"/>
    <property type="match status" value="1"/>
</dbReference>
<organism evidence="2 3">
    <name type="scientific">Flavobacterium frigoris</name>
    <dbReference type="NCBI Taxonomy" id="229204"/>
    <lineage>
        <taxon>Bacteria</taxon>
        <taxon>Pseudomonadati</taxon>
        <taxon>Bacteroidota</taxon>
        <taxon>Flavobacteriia</taxon>
        <taxon>Flavobacteriales</taxon>
        <taxon>Flavobacteriaceae</taxon>
        <taxon>Flavobacterium</taxon>
    </lineage>
</organism>
<feature type="repeat" description="TPR" evidence="1">
    <location>
        <begin position="163"/>
        <end position="196"/>
    </location>
</feature>
<evidence type="ECO:0000313" key="2">
    <source>
        <dbReference type="EMBL" id="SEQ66752.1"/>
    </source>
</evidence>
<proteinExistence type="predicted"/>
<dbReference type="Pfam" id="PF13181">
    <property type="entry name" value="TPR_8"/>
    <property type="match status" value="2"/>
</dbReference>
<accession>A0A1H9HWZ6</accession>
<dbReference type="PROSITE" id="PS50005">
    <property type="entry name" value="TPR"/>
    <property type="match status" value="1"/>
</dbReference>
<dbReference type="Pfam" id="PF13432">
    <property type="entry name" value="TPR_16"/>
    <property type="match status" value="1"/>
</dbReference>
<dbReference type="Proteomes" id="UP000183658">
    <property type="component" value="Unassembled WGS sequence"/>
</dbReference>
<dbReference type="RefSeq" id="WP_074722563.1">
    <property type="nucleotide sequence ID" value="NZ_CBCRVS010000012.1"/>
</dbReference>
<evidence type="ECO:0000313" key="3">
    <source>
        <dbReference type="Proteomes" id="UP000183658"/>
    </source>
</evidence>
<name>A0A1H9HWZ6_FLAFI</name>
<keyword evidence="3" id="KW-1185">Reference proteome</keyword>
<dbReference type="InterPro" id="IPR019734">
    <property type="entry name" value="TPR_rpt"/>
</dbReference>
<dbReference type="PANTHER" id="PTHR12558">
    <property type="entry name" value="CELL DIVISION CYCLE 16,23,27"/>
    <property type="match status" value="1"/>
</dbReference>
<gene>
    <name evidence="2" type="ORF">SAMN05444355_103281</name>
</gene>